<evidence type="ECO:0000313" key="2">
    <source>
        <dbReference type="EMBL" id="OJD23488.1"/>
    </source>
</evidence>
<keyword evidence="3" id="KW-1185">Reference proteome</keyword>
<evidence type="ECO:0000313" key="3">
    <source>
        <dbReference type="Proteomes" id="UP000242791"/>
    </source>
</evidence>
<evidence type="ECO:0000256" key="1">
    <source>
        <dbReference type="SAM" id="MobiDB-lite"/>
    </source>
</evidence>
<dbReference type="AlphaFoldDB" id="A0A1J9Q4Q9"/>
<name>A0A1J9Q4Q9_9EURO</name>
<feature type="compositionally biased region" description="Low complexity" evidence="1">
    <location>
        <begin position="1"/>
        <end position="19"/>
    </location>
</feature>
<sequence>MLNASYGSRRPSSTSSDGDNMSQQGEIMEIHS</sequence>
<accession>A0A1J9Q4Q9</accession>
<comment type="caution">
    <text evidence="2">The sequence shown here is derived from an EMBL/GenBank/DDBJ whole genome shotgun (WGS) entry which is preliminary data.</text>
</comment>
<dbReference type="EMBL" id="LGTZ01000782">
    <property type="protein sequence ID" value="OJD23488.1"/>
    <property type="molecule type" value="Genomic_DNA"/>
</dbReference>
<dbReference type="Proteomes" id="UP000242791">
    <property type="component" value="Unassembled WGS sequence"/>
</dbReference>
<protein>
    <submittedName>
        <fullName evidence="2">Uncharacterized protein</fullName>
    </submittedName>
</protein>
<gene>
    <name evidence="2" type="ORF">ACJ73_05162</name>
</gene>
<organism evidence="2 3">
    <name type="scientific">Blastomyces percursus</name>
    <dbReference type="NCBI Taxonomy" id="1658174"/>
    <lineage>
        <taxon>Eukaryota</taxon>
        <taxon>Fungi</taxon>
        <taxon>Dikarya</taxon>
        <taxon>Ascomycota</taxon>
        <taxon>Pezizomycotina</taxon>
        <taxon>Eurotiomycetes</taxon>
        <taxon>Eurotiomycetidae</taxon>
        <taxon>Onygenales</taxon>
        <taxon>Ajellomycetaceae</taxon>
        <taxon>Blastomyces</taxon>
    </lineage>
</organism>
<reference evidence="2 3" key="1">
    <citation type="submission" date="2015-08" db="EMBL/GenBank/DDBJ databases">
        <title>Emmonsia species relationships and genome sequence.</title>
        <authorList>
            <person name="Cuomo C.A."/>
            <person name="Schwartz I.S."/>
            <person name="Kenyon C."/>
            <person name="De Hoog G.S."/>
            <person name="Govender N.P."/>
            <person name="Botha A."/>
            <person name="Moreno L."/>
            <person name="De Vries M."/>
            <person name="Munoz J.F."/>
            <person name="Stielow J.B."/>
        </authorList>
    </citation>
    <scope>NUCLEOTIDE SEQUENCE [LARGE SCALE GENOMIC DNA]</scope>
    <source>
        <strain evidence="2 3">EI222</strain>
    </source>
</reference>
<proteinExistence type="predicted"/>
<dbReference type="VEuPathDB" id="FungiDB:ACJ73_05162"/>
<feature type="region of interest" description="Disordered" evidence="1">
    <location>
        <begin position="1"/>
        <end position="32"/>
    </location>
</feature>